<name>A0AAD5BV28_AMBAR</name>
<feature type="non-terminal residue" evidence="2">
    <location>
        <position position="1"/>
    </location>
</feature>
<gene>
    <name evidence="2" type="ORF">M8C21_023085</name>
</gene>
<evidence type="ECO:0000313" key="2">
    <source>
        <dbReference type="EMBL" id="KAI7730248.1"/>
    </source>
</evidence>
<sequence>LLHHSQASLPESHLNPTSFLLSLSLSKPSPQPPVTTTYTHLPPPCHQPQRRYQAPSPTSSSQTTPELSQENRSPPSLPPSVMKLDQVRGKKGLGNSRDENEMVKEVEFICLAATTVGFSSEAAQHLEVVVAIANLAELLKDTPAHEFASVRLEWRKTNALSLLMLFWANKGCTVKWRRFGEGGARKLDGGCTLLHMPHSGQLFKKTGSLDKIFEVSNHFSGAPKIVRPHKSMHGER</sequence>
<dbReference type="EMBL" id="JAMZMK010010821">
    <property type="protein sequence ID" value="KAI7730248.1"/>
    <property type="molecule type" value="Genomic_DNA"/>
</dbReference>
<reference evidence="2" key="1">
    <citation type="submission" date="2022-06" db="EMBL/GenBank/DDBJ databases">
        <title>Uncovering the hologenomic basis of an extraordinary plant invasion.</title>
        <authorList>
            <person name="Bieker V.C."/>
            <person name="Martin M.D."/>
            <person name="Gilbert T."/>
            <person name="Hodgins K."/>
            <person name="Battlay P."/>
            <person name="Petersen B."/>
            <person name="Wilson J."/>
        </authorList>
    </citation>
    <scope>NUCLEOTIDE SEQUENCE</scope>
    <source>
        <strain evidence="2">AA19_3_7</strain>
        <tissue evidence="2">Leaf</tissue>
    </source>
</reference>
<keyword evidence="3" id="KW-1185">Reference proteome</keyword>
<accession>A0AAD5BV28</accession>
<evidence type="ECO:0000256" key="1">
    <source>
        <dbReference type="SAM" id="MobiDB-lite"/>
    </source>
</evidence>
<dbReference type="AlphaFoldDB" id="A0AAD5BV28"/>
<feature type="compositionally biased region" description="Low complexity" evidence="1">
    <location>
        <begin position="53"/>
        <end position="68"/>
    </location>
</feature>
<proteinExistence type="predicted"/>
<organism evidence="2 3">
    <name type="scientific">Ambrosia artemisiifolia</name>
    <name type="common">Common ragweed</name>
    <dbReference type="NCBI Taxonomy" id="4212"/>
    <lineage>
        <taxon>Eukaryota</taxon>
        <taxon>Viridiplantae</taxon>
        <taxon>Streptophyta</taxon>
        <taxon>Embryophyta</taxon>
        <taxon>Tracheophyta</taxon>
        <taxon>Spermatophyta</taxon>
        <taxon>Magnoliopsida</taxon>
        <taxon>eudicotyledons</taxon>
        <taxon>Gunneridae</taxon>
        <taxon>Pentapetalae</taxon>
        <taxon>asterids</taxon>
        <taxon>campanulids</taxon>
        <taxon>Asterales</taxon>
        <taxon>Asteraceae</taxon>
        <taxon>Asteroideae</taxon>
        <taxon>Heliantheae alliance</taxon>
        <taxon>Heliantheae</taxon>
        <taxon>Ambrosia</taxon>
    </lineage>
</organism>
<feature type="non-terminal residue" evidence="2">
    <location>
        <position position="236"/>
    </location>
</feature>
<evidence type="ECO:0000313" key="3">
    <source>
        <dbReference type="Proteomes" id="UP001206925"/>
    </source>
</evidence>
<feature type="region of interest" description="Disordered" evidence="1">
    <location>
        <begin position="24"/>
        <end position="98"/>
    </location>
</feature>
<dbReference type="Proteomes" id="UP001206925">
    <property type="component" value="Unassembled WGS sequence"/>
</dbReference>
<protein>
    <submittedName>
        <fullName evidence="2">Uncharacterized protein</fullName>
    </submittedName>
</protein>
<comment type="caution">
    <text evidence="2">The sequence shown here is derived from an EMBL/GenBank/DDBJ whole genome shotgun (WGS) entry which is preliminary data.</text>
</comment>